<name>A0A374NY23_9FIRM</name>
<gene>
    <name evidence="1" type="ORF">DXD79_29445</name>
</gene>
<accession>A0A374NY23</accession>
<sequence>MRSARGRQEQKIQLLLVSSVAGTKAGRQEKRADRANYGRNPEGFSLRVRLKAGFEACFHHPFFLPSCLSSCVPRKRKLLNLLLLPSPGAPQALGLCTGCAR</sequence>
<proteinExistence type="predicted"/>
<protein>
    <submittedName>
        <fullName evidence="1">Uncharacterized protein</fullName>
    </submittedName>
</protein>
<dbReference type="AlphaFoldDB" id="A0A374NY23"/>
<organism evidence="1 2">
    <name type="scientific">Hungatella hathewayi</name>
    <dbReference type="NCBI Taxonomy" id="154046"/>
    <lineage>
        <taxon>Bacteria</taxon>
        <taxon>Bacillati</taxon>
        <taxon>Bacillota</taxon>
        <taxon>Clostridia</taxon>
        <taxon>Lachnospirales</taxon>
        <taxon>Lachnospiraceae</taxon>
        <taxon>Hungatella</taxon>
    </lineage>
</organism>
<comment type="caution">
    <text evidence="1">The sequence shown here is derived from an EMBL/GenBank/DDBJ whole genome shotgun (WGS) entry which is preliminary data.</text>
</comment>
<evidence type="ECO:0000313" key="2">
    <source>
        <dbReference type="Proteomes" id="UP000263014"/>
    </source>
</evidence>
<dbReference type="EMBL" id="QSON01000023">
    <property type="protein sequence ID" value="RGI96530.1"/>
    <property type="molecule type" value="Genomic_DNA"/>
</dbReference>
<evidence type="ECO:0000313" key="1">
    <source>
        <dbReference type="EMBL" id="RGI96530.1"/>
    </source>
</evidence>
<dbReference type="Proteomes" id="UP000263014">
    <property type="component" value="Unassembled WGS sequence"/>
</dbReference>
<reference evidence="1 2" key="1">
    <citation type="submission" date="2018-08" db="EMBL/GenBank/DDBJ databases">
        <title>A genome reference for cultivated species of the human gut microbiota.</title>
        <authorList>
            <person name="Zou Y."/>
            <person name="Xue W."/>
            <person name="Luo G."/>
        </authorList>
    </citation>
    <scope>NUCLEOTIDE SEQUENCE [LARGE SCALE GENOMIC DNA]</scope>
    <source>
        <strain evidence="1 2">TM09-12</strain>
    </source>
</reference>